<evidence type="ECO:0000256" key="6">
    <source>
        <dbReference type="ARBA" id="ARBA00023180"/>
    </source>
</evidence>
<accession>A0A8J4STF3</accession>
<keyword evidence="3" id="KW-0735">Signal-anchor</keyword>
<dbReference type="AlphaFoldDB" id="A0A8J4STF3"/>
<dbReference type="PANTHER" id="PTHR12270:SF25">
    <property type="entry name" value="GLYCOSYLTRANSFERASE-LIKE PROTEIN LARGE"/>
    <property type="match status" value="1"/>
</dbReference>
<proteinExistence type="predicted"/>
<name>A0A8J4STF3_9TREM</name>
<reference evidence="8" key="1">
    <citation type="submission" date="2019-05" db="EMBL/GenBank/DDBJ databases">
        <title>Annotation for the trematode Paragonimus heterotremus.</title>
        <authorList>
            <person name="Choi Y.-J."/>
        </authorList>
    </citation>
    <scope>NUCLEOTIDE SEQUENCE</scope>
    <source>
        <strain evidence="8">LC</strain>
    </source>
</reference>
<dbReference type="Gene3D" id="3.90.550.10">
    <property type="entry name" value="Spore Coat Polysaccharide Biosynthesis Protein SpsA, Chain A"/>
    <property type="match status" value="1"/>
</dbReference>
<dbReference type="GO" id="GO:0042285">
    <property type="term" value="F:xylosyltransferase activity"/>
    <property type="evidence" value="ECO:0007669"/>
    <property type="project" value="TreeGrafter"/>
</dbReference>
<dbReference type="GO" id="GO:0035269">
    <property type="term" value="P:protein O-linked glycosylation via mannose"/>
    <property type="evidence" value="ECO:0007669"/>
    <property type="project" value="TreeGrafter"/>
</dbReference>
<keyword evidence="9" id="KW-1185">Reference proteome</keyword>
<evidence type="ECO:0000313" key="8">
    <source>
        <dbReference type="EMBL" id="KAF5405888.1"/>
    </source>
</evidence>
<evidence type="ECO:0000256" key="5">
    <source>
        <dbReference type="ARBA" id="ARBA00023136"/>
    </source>
</evidence>
<keyword evidence="7" id="KW-0732">Signal</keyword>
<evidence type="ECO:0000256" key="7">
    <source>
        <dbReference type="SAM" id="SignalP"/>
    </source>
</evidence>
<dbReference type="SUPFAM" id="SSF53448">
    <property type="entry name" value="Nucleotide-diphospho-sugar transferases"/>
    <property type="match status" value="1"/>
</dbReference>
<evidence type="ECO:0000256" key="1">
    <source>
        <dbReference type="ARBA" id="ARBA00004606"/>
    </source>
</evidence>
<comment type="subcellular location">
    <subcellularLocation>
        <location evidence="1">Membrane</location>
        <topology evidence="1">Single-pass type II membrane protein</topology>
    </subcellularLocation>
</comment>
<keyword evidence="6" id="KW-0325">Glycoprotein</keyword>
<gene>
    <name evidence="8" type="ORF">PHET_00590</name>
</gene>
<keyword evidence="2" id="KW-0812">Transmembrane</keyword>
<evidence type="ECO:0000256" key="2">
    <source>
        <dbReference type="ARBA" id="ARBA00022692"/>
    </source>
</evidence>
<evidence type="ECO:0000256" key="3">
    <source>
        <dbReference type="ARBA" id="ARBA00022968"/>
    </source>
</evidence>
<dbReference type="GO" id="GO:0016020">
    <property type="term" value="C:membrane"/>
    <property type="evidence" value="ECO:0007669"/>
    <property type="project" value="UniProtKB-SubCell"/>
</dbReference>
<feature type="chain" id="PRO_5035216227" evidence="7">
    <location>
        <begin position="21"/>
        <end position="406"/>
    </location>
</feature>
<keyword evidence="5" id="KW-0472">Membrane</keyword>
<keyword evidence="4" id="KW-1133">Transmembrane helix</keyword>
<organism evidence="8 9">
    <name type="scientific">Paragonimus heterotremus</name>
    <dbReference type="NCBI Taxonomy" id="100268"/>
    <lineage>
        <taxon>Eukaryota</taxon>
        <taxon>Metazoa</taxon>
        <taxon>Spiralia</taxon>
        <taxon>Lophotrochozoa</taxon>
        <taxon>Platyhelminthes</taxon>
        <taxon>Trematoda</taxon>
        <taxon>Digenea</taxon>
        <taxon>Plagiorchiida</taxon>
        <taxon>Troglotremata</taxon>
        <taxon>Troglotrematidae</taxon>
        <taxon>Paragonimus</taxon>
    </lineage>
</organism>
<dbReference type="InterPro" id="IPR051292">
    <property type="entry name" value="Xyl/GlcA_transferase"/>
</dbReference>
<feature type="signal peptide" evidence="7">
    <location>
        <begin position="1"/>
        <end position="20"/>
    </location>
</feature>
<dbReference type="EMBL" id="LUCH01000174">
    <property type="protein sequence ID" value="KAF5405888.1"/>
    <property type="molecule type" value="Genomic_DNA"/>
</dbReference>
<dbReference type="Proteomes" id="UP000748531">
    <property type="component" value="Unassembled WGS sequence"/>
</dbReference>
<sequence>MKRTSWTILILCLLVSTCIALNVMSASRGNQTKQMLVTKNQFTDLHQSQYMASPIHLFLVIQHLNMLNKAITMCKSLLYHQGRFNNTYGKHKTAKPESLILHLVVHKTAWRKTASMFSEWNTSDLIVKMYPFKKDLTFRGTELENNLKVQVALQHLLVPYILDDSVEKVIVLNPNLLFNENIEELWEYFNKFTPKQAIGAVCEQAEECPDCCPRGQQTFPLYGINAGLMLLHLAKLRRTNWRHLFKKEFDEEQYLREEPGDLNQGILNLILSKRVPMLYQLPCEWNVQAKNSEGVKACPVYWNDQRLDKTECDFLKRSGEPSYKNNTLEKKNSFEERNSEMVRIVQYDIFKKDDFTIEDEEEGNKLQPIKLGPLRYKFHMNYGYFQQLPLKCFVNQKQQTPPIGPN</sequence>
<evidence type="ECO:0000256" key="4">
    <source>
        <dbReference type="ARBA" id="ARBA00022989"/>
    </source>
</evidence>
<dbReference type="GO" id="GO:0015020">
    <property type="term" value="F:glucuronosyltransferase activity"/>
    <property type="evidence" value="ECO:0007669"/>
    <property type="project" value="TreeGrafter"/>
</dbReference>
<evidence type="ECO:0000313" key="9">
    <source>
        <dbReference type="Proteomes" id="UP000748531"/>
    </source>
</evidence>
<protein>
    <submittedName>
        <fullName evidence="8">Glycosyltransferase protein LARGE</fullName>
    </submittedName>
</protein>
<dbReference type="InterPro" id="IPR029044">
    <property type="entry name" value="Nucleotide-diphossugar_trans"/>
</dbReference>
<dbReference type="OrthoDB" id="6238971at2759"/>
<comment type="caution">
    <text evidence="8">The sequence shown here is derived from an EMBL/GenBank/DDBJ whole genome shotgun (WGS) entry which is preliminary data.</text>
</comment>
<dbReference type="PANTHER" id="PTHR12270">
    <property type="entry name" value="GLYCOSYLTRANSFERASE-RELATED"/>
    <property type="match status" value="1"/>
</dbReference>